<accession>A0A1B6ECW2</accession>
<proteinExistence type="predicted"/>
<protein>
    <submittedName>
        <fullName evidence="2">Uncharacterized protein</fullName>
    </submittedName>
</protein>
<dbReference type="AlphaFoldDB" id="A0A1B6ECW2"/>
<sequence>MISMSLLVTGLLLVTTVSAESHHYFEDSCPPRPIKGFHCGVAKCTENLLSRALPNFDMNELTGPYNYAYSTSLYSSKCAIGDVYGNLDTRLSASALLVDKLGGWSQKVFNFSLNEDGTMDETRISDDDAVYNFKLVPLGWDGDTGVFYYGRCSVDGEGETESRSIVVSQSNNKVYKARRVAYNFAKLDSASSYQGKKLKRYRPCKL</sequence>
<feature type="signal peptide" evidence="1">
    <location>
        <begin position="1"/>
        <end position="19"/>
    </location>
</feature>
<organism evidence="2">
    <name type="scientific">Clastoptera arizonana</name>
    <name type="common">Arizona spittle bug</name>
    <dbReference type="NCBI Taxonomy" id="38151"/>
    <lineage>
        <taxon>Eukaryota</taxon>
        <taxon>Metazoa</taxon>
        <taxon>Ecdysozoa</taxon>
        <taxon>Arthropoda</taxon>
        <taxon>Hexapoda</taxon>
        <taxon>Insecta</taxon>
        <taxon>Pterygota</taxon>
        <taxon>Neoptera</taxon>
        <taxon>Paraneoptera</taxon>
        <taxon>Hemiptera</taxon>
        <taxon>Auchenorrhyncha</taxon>
        <taxon>Cercopoidea</taxon>
        <taxon>Clastopteridae</taxon>
        <taxon>Clastoptera</taxon>
    </lineage>
</organism>
<evidence type="ECO:0000313" key="2">
    <source>
        <dbReference type="EMBL" id="JAS35761.1"/>
    </source>
</evidence>
<keyword evidence="1" id="KW-0732">Signal</keyword>
<evidence type="ECO:0000256" key="1">
    <source>
        <dbReference type="SAM" id="SignalP"/>
    </source>
</evidence>
<dbReference type="EMBL" id="GEDC01001537">
    <property type="protein sequence ID" value="JAS35761.1"/>
    <property type="molecule type" value="Transcribed_RNA"/>
</dbReference>
<name>A0A1B6ECW2_9HEMI</name>
<feature type="chain" id="PRO_5008582000" evidence="1">
    <location>
        <begin position="20"/>
        <end position="206"/>
    </location>
</feature>
<reference evidence="2" key="1">
    <citation type="submission" date="2015-12" db="EMBL/GenBank/DDBJ databases">
        <title>De novo transcriptome assembly of four potential Pierce s Disease insect vectors from Arizona vineyards.</title>
        <authorList>
            <person name="Tassone E.E."/>
        </authorList>
    </citation>
    <scope>NUCLEOTIDE SEQUENCE</scope>
</reference>
<gene>
    <name evidence="2" type="ORF">g.41817</name>
</gene>